<sequence length="120" mass="13013">MSKRSRAGESVEESEVRGDATWEKNSRLWRVKLLEDYVEMASKRGPSSSIGAGSLLDPQSGPQRISRTIQGGTILAPGKCGLCWLSDVIAWSKAEHGCEMTSAGKMLKRGKATVEDDLAM</sequence>
<gene>
    <name evidence="2" type="ORF">HAX54_025047</name>
</gene>
<feature type="region of interest" description="Disordered" evidence="1">
    <location>
        <begin position="1"/>
        <end position="20"/>
    </location>
</feature>
<name>A0ABS8UZM0_DATST</name>
<evidence type="ECO:0000313" key="3">
    <source>
        <dbReference type="Proteomes" id="UP000823775"/>
    </source>
</evidence>
<dbReference type="Proteomes" id="UP000823775">
    <property type="component" value="Unassembled WGS sequence"/>
</dbReference>
<accession>A0ABS8UZM0</accession>
<proteinExistence type="predicted"/>
<keyword evidence="3" id="KW-1185">Reference proteome</keyword>
<evidence type="ECO:0000313" key="2">
    <source>
        <dbReference type="EMBL" id="MCD9640034.1"/>
    </source>
</evidence>
<feature type="region of interest" description="Disordered" evidence="1">
    <location>
        <begin position="43"/>
        <end position="63"/>
    </location>
</feature>
<protein>
    <submittedName>
        <fullName evidence="2">Uncharacterized protein</fullName>
    </submittedName>
</protein>
<reference evidence="2 3" key="1">
    <citation type="journal article" date="2021" name="BMC Genomics">
        <title>Datura genome reveals duplications of psychoactive alkaloid biosynthetic genes and high mutation rate following tissue culture.</title>
        <authorList>
            <person name="Rajewski A."/>
            <person name="Carter-House D."/>
            <person name="Stajich J."/>
            <person name="Litt A."/>
        </authorList>
    </citation>
    <scope>NUCLEOTIDE SEQUENCE [LARGE SCALE GENOMIC DNA]</scope>
    <source>
        <strain evidence="2">AR-01</strain>
    </source>
</reference>
<dbReference type="EMBL" id="JACEIK010003036">
    <property type="protein sequence ID" value="MCD9640034.1"/>
    <property type="molecule type" value="Genomic_DNA"/>
</dbReference>
<comment type="caution">
    <text evidence="2">The sequence shown here is derived from an EMBL/GenBank/DDBJ whole genome shotgun (WGS) entry which is preliminary data.</text>
</comment>
<evidence type="ECO:0000256" key="1">
    <source>
        <dbReference type="SAM" id="MobiDB-lite"/>
    </source>
</evidence>
<organism evidence="2 3">
    <name type="scientific">Datura stramonium</name>
    <name type="common">Jimsonweed</name>
    <name type="synonym">Common thornapple</name>
    <dbReference type="NCBI Taxonomy" id="4076"/>
    <lineage>
        <taxon>Eukaryota</taxon>
        <taxon>Viridiplantae</taxon>
        <taxon>Streptophyta</taxon>
        <taxon>Embryophyta</taxon>
        <taxon>Tracheophyta</taxon>
        <taxon>Spermatophyta</taxon>
        <taxon>Magnoliopsida</taxon>
        <taxon>eudicotyledons</taxon>
        <taxon>Gunneridae</taxon>
        <taxon>Pentapetalae</taxon>
        <taxon>asterids</taxon>
        <taxon>lamiids</taxon>
        <taxon>Solanales</taxon>
        <taxon>Solanaceae</taxon>
        <taxon>Solanoideae</taxon>
        <taxon>Datureae</taxon>
        <taxon>Datura</taxon>
    </lineage>
</organism>